<evidence type="ECO:0000256" key="2">
    <source>
        <dbReference type="SAM" id="Phobius"/>
    </source>
</evidence>
<organism evidence="3 4">
    <name type="scientific">Nocardiopsis sediminis</name>
    <dbReference type="NCBI Taxonomy" id="1778267"/>
    <lineage>
        <taxon>Bacteria</taxon>
        <taxon>Bacillati</taxon>
        <taxon>Actinomycetota</taxon>
        <taxon>Actinomycetes</taxon>
        <taxon>Streptosporangiales</taxon>
        <taxon>Nocardiopsidaceae</taxon>
        <taxon>Nocardiopsis</taxon>
    </lineage>
</organism>
<name>A0ABV8FJJ5_9ACTN</name>
<proteinExistence type="predicted"/>
<keyword evidence="2" id="KW-1133">Transmembrane helix</keyword>
<dbReference type="Proteomes" id="UP001595847">
    <property type="component" value="Unassembled WGS sequence"/>
</dbReference>
<feature type="transmembrane region" description="Helical" evidence="2">
    <location>
        <begin position="12"/>
        <end position="31"/>
    </location>
</feature>
<keyword evidence="4" id="KW-1185">Reference proteome</keyword>
<reference evidence="4" key="1">
    <citation type="journal article" date="2019" name="Int. J. Syst. Evol. Microbiol.">
        <title>The Global Catalogue of Microorganisms (GCM) 10K type strain sequencing project: providing services to taxonomists for standard genome sequencing and annotation.</title>
        <authorList>
            <consortium name="The Broad Institute Genomics Platform"/>
            <consortium name="The Broad Institute Genome Sequencing Center for Infectious Disease"/>
            <person name="Wu L."/>
            <person name="Ma J."/>
        </authorList>
    </citation>
    <scope>NUCLEOTIDE SEQUENCE [LARGE SCALE GENOMIC DNA]</scope>
    <source>
        <strain evidence="4">TBRC 1826</strain>
    </source>
</reference>
<sequence length="156" mass="15826">MQEHDARILAGAAIPTAAAGVIAMVIAYFVAGVHGLVGALVGTVLILAFFAISAVIIAVVAKRQPQLVLMAALATYTIKAVALAIVLLLFGGAEVFDLNAFAVTAGVCVVVWLTGHSVASIKVRRLYVEPVETPESPADPGSAEGAGAGEHAEAQP</sequence>
<comment type="caution">
    <text evidence="3">The sequence shown here is derived from an EMBL/GenBank/DDBJ whole genome shotgun (WGS) entry which is preliminary data.</text>
</comment>
<protein>
    <recommendedName>
        <fullName evidence="5">ATP synthase protein I</fullName>
    </recommendedName>
</protein>
<dbReference type="RefSeq" id="WP_378529915.1">
    <property type="nucleotide sequence ID" value="NZ_JBHSBH010000003.1"/>
</dbReference>
<feature type="transmembrane region" description="Helical" evidence="2">
    <location>
        <begin position="96"/>
        <end position="115"/>
    </location>
</feature>
<keyword evidence="2" id="KW-0472">Membrane</keyword>
<feature type="transmembrane region" description="Helical" evidence="2">
    <location>
        <begin position="67"/>
        <end position="90"/>
    </location>
</feature>
<feature type="transmembrane region" description="Helical" evidence="2">
    <location>
        <begin position="37"/>
        <end position="60"/>
    </location>
</feature>
<gene>
    <name evidence="3" type="ORF">ACFOVU_04095</name>
</gene>
<evidence type="ECO:0000313" key="3">
    <source>
        <dbReference type="EMBL" id="MFC3995081.1"/>
    </source>
</evidence>
<evidence type="ECO:0008006" key="5">
    <source>
        <dbReference type="Google" id="ProtNLM"/>
    </source>
</evidence>
<accession>A0ABV8FJJ5</accession>
<dbReference type="EMBL" id="JBHSBH010000003">
    <property type="protein sequence ID" value="MFC3995081.1"/>
    <property type="molecule type" value="Genomic_DNA"/>
</dbReference>
<evidence type="ECO:0000313" key="4">
    <source>
        <dbReference type="Proteomes" id="UP001595847"/>
    </source>
</evidence>
<feature type="region of interest" description="Disordered" evidence="1">
    <location>
        <begin position="132"/>
        <end position="156"/>
    </location>
</feature>
<evidence type="ECO:0000256" key="1">
    <source>
        <dbReference type="SAM" id="MobiDB-lite"/>
    </source>
</evidence>
<keyword evidence="2" id="KW-0812">Transmembrane</keyword>